<protein>
    <recommendedName>
        <fullName evidence="4">DUF2325 domain-containing protein</fullName>
    </recommendedName>
</protein>
<comment type="similarity">
    <text evidence="1">Belongs to the UPF0751 family.</text>
</comment>
<dbReference type="STRING" id="1123404.SAMN02745784_00822"/>
<dbReference type="AlphaFoldDB" id="A0A1M4TS47"/>
<evidence type="ECO:0008006" key="4">
    <source>
        <dbReference type="Google" id="ProtNLM"/>
    </source>
</evidence>
<accession>A0A1M4TS47</accession>
<dbReference type="EMBL" id="FQTY01000002">
    <property type="protein sequence ID" value="SHE47224.1"/>
    <property type="molecule type" value="Genomic_DNA"/>
</dbReference>
<gene>
    <name evidence="2" type="ORF">SAMN02745784_00822</name>
</gene>
<dbReference type="Pfam" id="PF10087">
    <property type="entry name" value="DUF2325"/>
    <property type="match status" value="1"/>
</dbReference>
<evidence type="ECO:0000313" key="2">
    <source>
        <dbReference type="EMBL" id="SHE47224.1"/>
    </source>
</evidence>
<organism evidence="2 3">
    <name type="scientific">Tissierella praeacuta DSM 18095</name>
    <dbReference type="NCBI Taxonomy" id="1123404"/>
    <lineage>
        <taxon>Bacteria</taxon>
        <taxon>Bacillati</taxon>
        <taxon>Bacillota</taxon>
        <taxon>Tissierellia</taxon>
        <taxon>Tissierellales</taxon>
        <taxon>Tissierellaceae</taxon>
        <taxon>Tissierella</taxon>
    </lineage>
</organism>
<reference evidence="3" key="1">
    <citation type="submission" date="2016-11" db="EMBL/GenBank/DDBJ databases">
        <authorList>
            <person name="Varghese N."/>
            <person name="Submissions S."/>
        </authorList>
    </citation>
    <scope>NUCLEOTIDE SEQUENCE [LARGE SCALE GENOMIC DNA]</scope>
    <source>
        <strain evidence="3">DSM 18095</strain>
    </source>
</reference>
<name>A0A1M4TS47_9FIRM</name>
<proteinExistence type="inferred from homology"/>
<dbReference type="InterPro" id="IPR016772">
    <property type="entry name" value="UCP020408"/>
</dbReference>
<evidence type="ECO:0000256" key="1">
    <source>
        <dbReference type="ARBA" id="ARBA00007189"/>
    </source>
</evidence>
<dbReference type="Proteomes" id="UP000184114">
    <property type="component" value="Unassembled WGS sequence"/>
</dbReference>
<sequence length="85" mass="9742">MHDEYKEVGNKHGYKMKIFTQMPSRFNKSIGQPDAIVLFTNTVSHKMVLVAIKEAKRKSIPIFRCHTSSRSSLEETLMKLKSEAS</sequence>
<evidence type="ECO:0000313" key="3">
    <source>
        <dbReference type="Proteomes" id="UP000184114"/>
    </source>
</evidence>
<keyword evidence="3" id="KW-1185">Reference proteome</keyword>